<proteinExistence type="predicted"/>
<dbReference type="SMART" id="SM00185">
    <property type="entry name" value="ARM"/>
    <property type="match status" value="3"/>
</dbReference>
<dbReference type="PANTHER" id="PTHR46168:SF15">
    <property type="entry name" value="ARMADILLO REPEAT-CONTAINING DOMAIN-CONTAINING PROTEIN"/>
    <property type="match status" value="1"/>
</dbReference>
<dbReference type="InterPro" id="IPR056694">
    <property type="entry name" value="DUF7792"/>
</dbReference>
<keyword evidence="3" id="KW-0175">Coiled coil</keyword>
<gene>
    <name evidence="5" type="ORF">RHSIM_Rhsim08G0176300</name>
</gene>
<organism evidence="5 6">
    <name type="scientific">Rhododendron simsii</name>
    <name type="common">Sims's rhododendron</name>
    <dbReference type="NCBI Taxonomy" id="118357"/>
    <lineage>
        <taxon>Eukaryota</taxon>
        <taxon>Viridiplantae</taxon>
        <taxon>Streptophyta</taxon>
        <taxon>Embryophyta</taxon>
        <taxon>Tracheophyta</taxon>
        <taxon>Spermatophyta</taxon>
        <taxon>Magnoliopsida</taxon>
        <taxon>eudicotyledons</taxon>
        <taxon>Gunneridae</taxon>
        <taxon>Pentapetalae</taxon>
        <taxon>asterids</taxon>
        <taxon>Ericales</taxon>
        <taxon>Ericaceae</taxon>
        <taxon>Ericoideae</taxon>
        <taxon>Rhodoreae</taxon>
        <taxon>Rhododendron</taxon>
    </lineage>
</organism>
<dbReference type="Pfam" id="PF25055">
    <property type="entry name" value="DUF7792"/>
    <property type="match status" value="1"/>
</dbReference>
<evidence type="ECO:0000256" key="2">
    <source>
        <dbReference type="PROSITE-ProRule" id="PRU00259"/>
    </source>
</evidence>
<dbReference type="OrthoDB" id="1683831at2759"/>
<evidence type="ECO:0000256" key="1">
    <source>
        <dbReference type="ARBA" id="ARBA00022737"/>
    </source>
</evidence>
<sequence>MADVEEKSVQDELSLPILLADRLIKSAQVAESSKSDCAELAKQADRLSQKLRSAVRLSVSSTPHSLYDRPLRRISADVYKNLERALTLVRKCKHSGVLRQVFAIAATADFRKVSGLLESSIADVTWLLSIFENSDSGGGATLSLPPIASNDPILAMLWSSIASVQMGQLRDRIDAANNLASLARDNDRNKKMIVEEGGVVPLLKLLKEGASAEAQIAAAAALSNLGSDQERVRFIARELAVPMIIKVLADSPIKVQVAVANLVAKMVEMDPMVQEEFGRENVTRPLVTLLSIDTVLDDPIPKLQPGKPSLHSLVQINKELARDSFNHIPHSSSSSSLHKKERGVESPELKLELKISCAKALWKLSRGSLLNSRKITETKGLLVLAKLIEKESGNLQSNCLMAVMELAAVAESNTDLRRVAFKPNSPAAKAVLEQILRVVNEESSLELLISAIRSIGSLARTFPAKESRIIGPLVAQLGHRKIDVASEAAVALGKFACLDNFNCLEHSKAIIDADGVSQLMNLIRISGRDQVNELVLLCFLALNVGNSKALEQARALSVIEGAARTVVAQHPDRRELFAKAIHHLTLYQAGVHTHRQAFAP</sequence>
<name>A0A834GLQ7_RHOSS</name>
<dbReference type="Proteomes" id="UP000626092">
    <property type="component" value="Unassembled WGS sequence"/>
</dbReference>
<dbReference type="GO" id="GO:0007166">
    <property type="term" value="P:cell surface receptor signaling pathway"/>
    <property type="evidence" value="ECO:0007669"/>
    <property type="project" value="InterPro"/>
</dbReference>
<evidence type="ECO:0000259" key="4">
    <source>
        <dbReference type="Pfam" id="PF25055"/>
    </source>
</evidence>
<dbReference type="InterPro" id="IPR011989">
    <property type="entry name" value="ARM-like"/>
</dbReference>
<dbReference type="InterPro" id="IPR036537">
    <property type="entry name" value="Adaptor_Cbl_N_dom_sf"/>
</dbReference>
<dbReference type="Pfam" id="PF00514">
    <property type="entry name" value="Arm"/>
    <property type="match status" value="1"/>
</dbReference>
<dbReference type="InterPro" id="IPR000225">
    <property type="entry name" value="Armadillo"/>
</dbReference>
<keyword evidence="1" id="KW-0677">Repeat</keyword>
<dbReference type="SUPFAM" id="SSF48371">
    <property type="entry name" value="ARM repeat"/>
    <property type="match status" value="1"/>
</dbReference>
<dbReference type="InterPro" id="IPR016024">
    <property type="entry name" value="ARM-type_fold"/>
</dbReference>
<comment type="caution">
    <text evidence="5">The sequence shown here is derived from an EMBL/GenBank/DDBJ whole genome shotgun (WGS) entry which is preliminary data.</text>
</comment>
<protein>
    <recommendedName>
        <fullName evidence="4">DUF7792 domain-containing protein</fullName>
    </recommendedName>
</protein>
<dbReference type="Gene3D" id="1.20.930.20">
    <property type="entry name" value="Adaptor protein Cbl, N-terminal domain"/>
    <property type="match status" value="1"/>
</dbReference>
<dbReference type="EMBL" id="WJXA01000008">
    <property type="protein sequence ID" value="KAF7135242.1"/>
    <property type="molecule type" value="Genomic_DNA"/>
</dbReference>
<reference evidence="5" key="1">
    <citation type="submission" date="2019-11" db="EMBL/GenBank/DDBJ databases">
        <authorList>
            <person name="Liu Y."/>
            <person name="Hou J."/>
            <person name="Li T.-Q."/>
            <person name="Guan C.-H."/>
            <person name="Wu X."/>
            <person name="Wu H.-Z."/>
            <person name="Ling F."/>
            <person name="Zhang R."/>
            <person name="Shi X.-G."/>
            <person name="Ren J.-P."/>
            <person name="Chen E.-F."/>
            <person name="Sun J.-M."/>
        </authorList>
    </citation>
    <scope>NUCLEOTIDE SEQUENCE</scope>
    <source>
        <strain evidence="5">Adult_tree_wgs_1</strain>
        <tissue evidence="5">Leaves</tissue>
    </source>
</reference>
<dbReference type="PANTHER" id="PTHR46168">
    <property type="entry name" value="ARMADILLO REPEAT ONLY 4"/>
    <property type="match status" value="1"/>
</dbReference>
<feature type="domain" description="DUF7792" evidence="4">
    <location>
        <begin position="10"/>
        <end position="131"/>
    </location>
</feature>
<evidence type="ECO:0000313" key="6">
    <source>
        <dbReference type="Proteomes" id="UP000626092"/>
    </source>
</evidence>
<dbReference type="PROSITE" id="PS50176">
    <property type="entry name" value="ARM_REPEAT"/>
    <property type="match status" value="1"/>
</dbReference>
<dbReference type="AlphaFoldDB" id="A0A834GLQ7"/>
<feature type="coiled-coil region" evidence="3">
    <location>
        <begin position="30"/>
        <end position="57"/>
    </location>
</feature>
<evidence type="ECO:0000313" key="5">
    <source>
        <dbReference type="EMBL" id="KAF7135242.1"/>
    </source>
</evidence>
<feature type="repeat" description="ARM" evidence="2">
    <location>
        <begin position="197"/>
        <end position="240"/>
    </location>
</feature>
<accession>A0A834GLQ7</accession>
<keyword evidence="6" id="KW-1185">Reference proteome</keyword>
<evidence type="ECO:0000256" key="3">
    <source>
        <dbReference type="SAM" id="Coils"/>
    </source>
</evidence>
<dbReference type="Gene3D" id="1.25.10.10">
    <property type="entry name" value="Leucine-rich Repeat Variant"/>
    <property type="match status" value="2"/>
</dbReference>